<dbReference type="Pfam" id="PF02466">
    <property type="entry name" value="Tim17"/>
    <property type="match status" value="1"/>
</dbReference>
<keyword evidence="1" id="KW-0812">Transmembrane</keyword>
<keyword evidence="1" id="KW-1133">Transmembrane helix</keyword>
<name>A0A0G4J8J0_PLABS</name>
<keyword evidence="1" id="KW-0472">Membrane</keyword>
<keyword evidence="3" id="KW-1185">Reference proteome</keyword>
<feature type="transmembrane region" description="Helical" evidence="1">
    <location>
        <begin position="121"/>
        <end position="141"/>
    </location>
</feature>
<evidence type="ECO:0000313" key="3">
    <source>
        <dbReference type="Proteomes" id="UP000039324"/>
    </source>
</evidence>
<evidence type="ECO:0000313" key="2">
    <source>
        <dbReference type="EMBL" id="CEP03644.1"/>
    </source>
</evidence>
<dbReference type="Proteomes" id="UP000039324">
    <property type="component" value="Unassembled WGS sequence"/>
</dbReference>
<reference evidence="2 3" key="1">
    <citation type="submission" date="2015-02" db="EMBL/GenBank/DDBJ databases">
        <authorList>
            <person name="Chooi Y.-H."/>
        </authorList>
    </citation>
    <scope>NUCLEOTIDE SEQUENCE [LARGE SCALE GENOMIC DNA]</scope>
    <source>
        <strain evidence="2">E3</strain>
    </source>
</reference>
<dbReference type="AlphaFoldDB" id="A0A0G4J8J0"/>
<sequence length="195" mass="21256">MDKKAVAPHSPFCRHASCVRAILKGFVAGLAYGAKVRFPHALVITLVFRRSGSLTSMIRTILTATAQHSLSLAVYVSLFKALGCSLRHIRQTTDDVYNQLIAGGIAGSIVFGSGNPIHTQINLYLLSRIILACINLAIYPAKLNSRLFAGACWSAVMALFFVAPRSLQASLKSSMDTLYVDTDKDGLFTFRDLFK</sequence>
<dbReference type="STRING" id="37360.A0A0G4J8J0"/>
<dbReference type="PANTHER" id="PTHR15460">
    <property type="entry name" value="PEROXISOMAL MEMBRANE PROTEIN 4"/>
    <property type="match status" value="1"/>
</dbReference>
<organism evidence="2 3">
    <name type="scientific">Plasmodiophora brassicae</name>
    <name type="common">Clubroot disease agent</name>
    <dbReference type="NCBI Taxonomy" id="37360"/>
    <lineage>
        <taxon>Eukaryota</taxon>
        <taxon>Sar</taxon>
        <taxon>Rhizaria</taxon>
        <taxon>Endomyxa</taxon>
        <taxon>Phytomyxea</taxon>
        <taxon>Plasmodiophorida</taxon>
        <taxon>Plasmodiophoridae</taxon>
        <taxon>Plasmodiophora</taxon>
    </lineage>
</organism>
<evidence type="ECO:0000256" key="1">
    <source>
        <dbReference type="SAM" id="Phobius"/>
    </source>
</evidence>
<accession>A0A0G4J8J0</accession>
<dbReference type="EMBL" id="CDSF01000155">
    <property type="protein sequence ID" value="CEP03644.1"/>
    <property type="molecule type" value="Genomic_DNA"/>
</dbReference>
<dbReference type="OrthoDB" id="39659at2759"/>
<protein>
    <recommendedName>
        <fullName evidence="4">Transmembrane protein 135 N-terminal domain-containing protein</fullName>
    </recommendedName>
</protein>
<evidence type="ECO:0008006" key="4">
    <source>
        <dbReference type="Google" id="ProtNLM"/>
    </source>
</evidence>
<proteinExistence type="predicted"/>
<dbReference type="OMA" id="VMVFLFR"/>
<dbReference type="GO" id="GO:0005778">
    <property type="term" value="C:peroxisomal membrane"/>
    <property type="evidence" value="ECO:0007669"/>
    <property type="project" value="TreeGrafter"/>
</dbReference>
<dbReference type="PANTHER" id="PTHR15460:SF3">
    <property type="entry name" value="PEROXISOMAL MEMBRANE PROTEIN 4"/>
    <property type="match status" value="1"/>
</dbReference>
<feature type="transmembrane region" description="Helical" evidence="1">
    <location>
        <begin position="147"/>
        <end position="167"/>
    </location>
</feature>
<dbReference type="InterPro" id="IPR019531">
    <property type="entry name" value="Pmp4"/>
</dbReference>
<feature type="transmembrane region" description="Helical" evidence="1">
    <location>
        <begin position="96"/>
        <end position="114"/>
    </location>
</feature>
<gene>
    <name evidence="2" type="ORF">PBRA_003251</name>
</gene>